<dbReference type="STRING" id="1408163.A0A0F4YXS8"/>
<dbReference type="Proteomes" id="UP000053958">
    <property type="component" value="Unassembled WGS sequence"/>
</dbReference>
<feature type="region of interest" description="Disordered" evidence="1">
    <location>
        <begin position="215"/>
        <end position="246"/>
    </location>
</feature>
<dbReference type="OrthoDB" id="4448936at2759"/>
<protein>
    <submittedName>
        <fullName evidence="2">Uncharacterized protein</fullName>
    </submittedName>
</protein>
<dbReference type="AlphaFoldDB" id="A0A0F4YXS8"/>
<proteinExistence type="predicted"/>
<keyword evidence="3" id="KW-1185">Reference proteome</keyword>
<feature type="compositionally biased region" description="Polar residues" evidence="1">
    <location>
        <begin position="91"/>
        <end position="125"/>
    </location>
</feature>
<comment type="caution">
    <text evidence="2">The sequence shown here is derived from an EMBL/GenBank/DDBJ whole genome shotgun (WGS) entry which is preliminary data.</text>
</comment>
<evidence type="ECO:0000313" key="2">
    <source>
        <dbReference type="EMBL" id="KKA23049.1"/>
    </source>
</evidence>
<reference evidence="2 3" key="1">
    <citation type="submission" date="2015-04" db="EMBL/GenBank/DDBJ databases">
        <authorList>
            <person name="Heijne W.H."/>
            <person name="Fedorova N.D."/>
            <person name="Nierman W.C."/>
            <person name="Vollebregt A.W."/>
            <person name="Zhao Z."/>
            <person name="Wu L."/>
            <person name="Kumar M."/>
            <person name="Stam H."/>
            <person name="van den Berg M.A."/>
            <person name="Pel H.J."/>
        </authorList>
    </citation>
    <scope>NUCLEOTIDE SEQUENCE [LARGE SCALE GENOMIC DNA]</scope>
    <source>
        <strain evidence="2 3">CBS 393.64</strain>
    </source>
</reference>
<gene>
    <name evidence="2" type="ORF">T310_2928</name>
</gene>
<evidence type="ECO:0000256" key="1">
    <source>
        <dbReference type="SAM" id="MobiDB-lite"/>
    </source>
</evidence>
<name>A0A0F4YXS8_RASE3</name>
<dbReference type="EMBL" id="LASV01000112">
    <property type="protein sequence ID" value="KKA23049.1"/>
    <property type="molecule type" value="Genomic_DNA"/>
</dbReference>
<dbReference type="GeneID" id="25315279"/>
<feature type="compositionally biased region" description="Basic residues" evidence="1">
    <location>
        <begin position="225"/>
        <end position="235"/>
    </location>
</feature>
<dbReference type="RefSeq" id="XP_013329661.1">
    <property type="nucleotide sequence ID" value="XM_013474207.1"/>
</dbReference>
<evidence type="ECO:0000313" key="3">
    <source>
        <dbReference type="Proteomes" id="UP000053958"/>
    </source>
</evidence>
<accession>A0A0F4YXS8</accession>
<sequence length="293" mass="33345">MDPLHSQRHRISPSFADSAIDIELTDASGSKGSVSHDHAIPLPDRLARIAAQVSLRSLDEHECAAVHKYLDSIETILDPRPGLSREIARNRPSSSRSGTATPIASPTTRTARSSDDVPSNQTAVQTASRQLTSLLKDLSEANAQLQQRRMEARHIYELFTFKCEGLAQRIIELEEEVHELQADILEDSIELEGLRGTVRGLESWIGRWERQRQLSATQSTAAPTRQRKIKWRRKRQPEGTSHEEENDCDALLEGICAWMRGWKDIEEGFRIRARRRKLRRERRRPHGEEIPSS</sequence>
<organism evidence="2 3">
    <name type="scientific">Rasamsonia emersonii (strain ATCC 16479 / CBS 393.64 / IMI 116815)</name>
    <dbReference type="NCBI Taxonomy" id="1408163"/>
    <lineage>
        <taxon>Eukaryota</taxon>
        <taxon>Fungi</taxon>
        <taxon>Dikarya</taxon>
        <taxon>Ascomycota</taxon>
        <taxon>Pezizomycotina</taxon>
        <taxon>Eurotiomycetes</taxon>
        <taxon>Eurotiomycetidae</taxon>
        <taxon>Eurotiales</taxon>
        <taxon>Trichocomaceae</taxon>
        <taxon>Rasamsonia</taxon>
    </lineage>
</organism>
<feature type="region of interest" description="Disordered" evidence="1">
    <location>
        <begin position="81"/>
        <end position="125"/>
    </location>
</feature>